<gene>
    <name evidence="2" type="ORF">JF625_07980</name>
</gene>
<name>A0A952FMR8_9PROT</name>
<reference evidence="2" key="1">
    <citation type="submission" date="2020-06" db="EMBL/GenBank/DDBJ databases">
        <title>Stable isotope informed genome-resolved metagenomics uncovers potential trophic interactions in rhizosphere soil.</title>
        <authorList>
            <person name="Starr E.P."/>
            <person name="Shi S."/>
            <person name="Blazewicz S.J."/>
            <person name="Koch B.J."/>
            <person name="Probst A.J."/>
            <person name="Hungate B.A."/>
            <person name="Pett-Ridge J."/>
            <person name="Firestone M.K."/>
            <person name="Banfield J.F."/>
        </authorList>
    </citation>
    <scope>NUCLEOTIDE SEQUENCE</scope>
    <source>
        <strain evidence="2">YM_69_17</strain>
    </source>
</reference>
<keyword evidence="1" id="KW-0472">Membrane</keyword>
<dbReference type="InterPro" id="IPR043129">
    <property type="entry name" value="ATPase_NBD"/>
</dbReference>
<dbReference type="AlphaFoldDB" id="A0A952FMR8"/>
<dbReference type="EMBL" id="JAEKLZ010000160">
    <property type="protein sequence ID" value="MBW8725074.1"/>
    <property type="molecule type" value="Genomic_DNA"/>
</dbReference>
<dbReference type="InterPro" id="IPR052534">
    <property type="entry name" value="Extracell_DNA_Util/SecSys_Comp"/>
</dbReference>
<sequence>MIAGMIRRAVVFLRWWWHELTGLVPDRWLFRPVRRRHRLILLWREDGARLIESRGRKTLRDVPLGHVPAGGTQRRGAEVVLRFPAEAGLRRRIVLPREAEQALGRVLRFELDRLTPWPSGTVAFGARRLPPTGDAATIAVELTAMPREQVDAAVQAARAAGWAPDVVDLAGEDPLAPAGPDLRHDIDAERRRAMRRLAWLGGLGLGAPAAIAAAWLVWTVAAHWSAVSDLRDQVATARAQTAPASALQAEIRALEEAGSYLGAQRRATPYVSTLIETVSRALPDGAWLTELSLEQGTLRLGGFADDSAGLIPVLSALPQLQSVAFAAPSVRDPQRGQDRFAISAALAPGAQP</sequence>
<feature type="transmembrane region" description="Helical" evidence="1">
    <location>
        <begin position="197"/>
        <end position="218"/>
    </location>
</feature>
<keyword evidence="1" id="KW-0812">Transmembrane</keyword>
<dbReference type="Proteomes" id="UP000700706">
    <property type="component" value="Unassembled WGS sequence"/>
</dbReference>
<keyword evidence="1" id="KW-1133">Transmembrane helix</keyword>
<dbReference type="PANTHER" id="PTHR40278">
    <property type="entry name" value="DNA UTILIZATION PROTEIN HOFN"/>
    <property type="match status" value="1"/>
</dbReference>
<dbReference type="SUPFAM" id="SSF53067">
    <property type="entry name" value="Actin-like ATPase domain"/>
    <property type="match status" value="1"/>
</dbReference>
<dbReference type="Gene3D" id="3.30.420.40">
    <property type="match status" value="1"/>
</dbReference>
<proteinExistence type="predicted"/>
<dbReference type="InterPro" id="IPR007813">
    <property type="entry name" value="PilN"/>
</dbReference>
<evidence type="ECO:0000313" key="3">
    <source>
        <dbReference type="Proteomes" id="UP000700706"/>
    </source>
</evidence>
<accession>A0A952FMR8</accession>
<evidence type="ECO:0000256" key="1">
    <source>
        <dbReference type="SAM" id="Phobius"/>
    </source>
</evidence>
<dbReference type="PANTHER" id="PTHR40278:SF1">
    <property type="entry name" value="DNA UTILIZATION PROTEIN HOFN"/>
    <property type="match status" value="1"/>
</dbReference>
<comment type="caution">
    <text evidence="2">The sequence shown here is derived from an EMBL/GenBank/DDBJ whole genome shotgun (WGS) entry which is preliminary data.</text>
</comment>
<evidence type="ECO:0000313" key="2">
    <source>
        <dbReference type="EMBL" id="MBW8725074.1"/>
    </source>
</evidence>
<protein>
    <submittedName>
        <fullName evidence="2">PilN domain-containing protein</fullName>
    </submittedName>
</protein>
<dbReference type="Pfam" id="PF05137">
    <property type="entry name" value="PilN"/>
    <property type="match status" value="1"/>
</dbReference>
<dbReference type="Gene3D" id="3.30.1490.300">
    <property type="match status" value="1"/>
</dbReference>
<organism evidence="2 3">
    <name type="scientific">Inquilinus limosus</name>
    <dbReference type="NCBI Taxonomy" id="171674"/>
    <lineage>
        <taxon>Bacteria</taxon>
        <taxon>Pseudomonadati</taxon>
        <taxon>Pseudomonadota</taxon>
        <taxon>Alphaproteobacteria</taxon>
        <taxon>Rhodospirillales</taxon>
        <taxon>Rhodospirillaceae</taxon>
        <taxon>Inquilinus</taxon>
    </lineage>
</organism>